<dbReference type="InterPro" id="IPR001040">
    <property type="entry name" value="TIF_eIF_4E"/>
</dbReference>
<dbReference type="AlphaFoldDB" id="A3E3L3"/>
<sequence length="229" mass="25607">MVLLSFNPAQASLLDLHEHDDALGLSEPSPSDMRLRSRWIFWEQLASNSGKSLPYSESTKQIASCETVDEFWRTWDRLPQPSELIANRMVHHEGDNSHVVDALMVFCDGIAPQWEDKANINGGHFQFQFKATSGGIQIDEYWNNLALAVLGATLEPSDMITGIRLVDKLSGPRGAGHVRIEVWFSDLSDTQAVQQLQHSVERCIATKTLGGRIGAVPAVELKHHRMTRH</sequence>
<dbReference type="GO" id="GO:0006417">
    <property type="term" value="P:regulation of translation"/>
    <property type="evidence" value="ECO:0007669"/>
    <property type="project" value="UniProtKB-KW"/>
</dbReference>
<accession>A3E3L3</accession>
<dbReference type="PANTHER" id="PTHR11960">
    <property type="entry name" value="EUKARYOTIC TRANSLATION INITIATION FACTOR 4E RELATED"/>
    <property type="match status" value="1"/>
</dbReference>
<protein>
    <submittedName>
        <fullName evidence="7">Eukaryotic initiation factor 4E</fullName>
    </submittedName>
</protein>
<dbReference type="GO" id="GO:0003743">
    <property type="term" value="F:translation initiation factor activity"/>
    <property type="evidence" value="ECO:0007669"/>
    <property type="project" value="UniProtKB-KW"/>
</dbReference>
<keyword evidence="3" id="KW-0810">Translation regulation</keyword>
<evidence type="ECO:0000313" key="7">
    <source>
        <dbReference type="EMBL" id="ABI14280.1"/>
    </source>
</evidence>
<keyword evidence="2 6" id="KW-0396">Initiation factor</keyword>
<organism evidence="7">
    <name type="scientific">Pfiesteria piscicida</name>
    <name type="common">Phantom dinoflagellate</name>
    <dbReference type="NCBI Taxonomy" id="71001"/>
    <lineage>
        <taxon>Eukaryota</taxon>
        <taxon>Sar</taxon>
        <taxon>Alveolata</taxon>
        <taxon>Dinophyceae</taxon>
        <taxon>Peridiniales</taxon>
        <taxon>Pfiesteriaceae</taxon>
        <taxon>Pfiesteria</taxon>
    </lineage>
</organism>
<evidence type="ECO:0000256" key="5">
    <source>
        <dbReference type="ARBA" id="ARBA00022917"/>
    </source>
</evidence>
<keyword evidence="4 6" id="KW-0694">RNA-binding</keyword>
<keyword evidence="5 6" id="KW-0648">Protein biosynthesis</keyword>
<dbReference type="PANTHER" id="PTHR11960:SF8">
    <property type="entry name" value="EUKARYOTIC TRANSLATION INITIATION FACTOR 4E1-RELATED"/>
    <property type="match status" value="1"/>
</dbReference>
<evidence type="ECO:0000256" key="2">
    <source>
        <dbReference type="ARBA" id="ARBA00022540"/>
    </source>
</evidence>
<dbReference type="GO" id="GO:0000340">
    <property type="term" value="F:RNA 7-methylguanosine cap binding"/>
    <property type="evidence" value="ECO:0007669"/>
    <property type="project" value="TreeGrafter"/>
</dbReference>
<reference evidence="7" key="1">
    <citation type="journal article" date="2007" name="Proc. Natl. Acad. Sci. U.S.A.">
        <title>Spliced leader RNA trans-splicing in dinoflagellates.</title>
        <authorList>
            <person name="Zhang H."/>
            <person name="Hou Y."/>
            <person name="Miranda L."/>
            <person name="Campbell D.A."/>
            <person name="Sturm N.R."/>
            <person name="Gaasterland T."/>
            <person name="Lin S."/>
        </authorList>
    </citation>
    <scope>NUCLEOTIDE SEQUENCE</scope>
</reference>
<dbReference type="Pfam" id="PF01652">
    <property type="entry name" value="IF4E"/>
    <property type="match status" value="1"/>
</dbReference>
<dbReference type="Gene3D" id="3.30.760.10">
    <property type="entry name" value="RNA Cap, Translation Initiation Factor Eif4e"/>
    <property type="match status" value="1"/>
</dbReference>
<dbReference type="InterPro" id="IPR023398">
    <property type="entry name" value="TIF_eIF4e-like"/>
</dbReference>
<dbReference type="GO" id="GO:0016281">
    <property type="term" value="C:eukaryotic translation initiation factor 4F complex"/>
    <property type="evidence" value="ECO:0007669"/>
    <property type="project" value="TreeGrafter"/>
</dbReference>
<dbReference type="SUPFAM" id="SSF55418">
    <property type="entry name" value="eIF4e-like"/>
    <property type="match status" value="1"/>
</dbReference>
<comment type="similarity">
    <text evidence="1 6">Belongs to the eukaryotic initiation factor 4E family.</text>
</comment>
<evidence type="ECO:0000256" key="6">
    <source>
        <dbReference type="RuleBase" id="RU004374"/>
    </source>
</evidence>
<name>A3E3L3_PFIPI</name>
<evidence type="ECO:0000256" key="3">
    <source>
        <dbReference type="ARBA" id="ARBA00022845"/>
    </source>
</evidence>
<dbReference type="EMBL" id="DQ864865">
    <property type="protein sequence ID" value="ABI14280.1"/>
    <property type="molecule type" value="mRNA"/>
</dbReference>
<evidence type="ECO:0000256" key="1">
    <source>
        <dbReference type="ARBA" id="ARBA00009860"/>
    </source>
</evidence>
<evidence type="ECO:0000256" key="4">
    <source>
        <dbReference type="ARBA" id="ARBA00022884"/>
    </source>
</evidence>
<proteinExistence type="evidence at transcript level"/>